<comment type="subcellular location">
    <subcellularLocation>
        <location evidence="1">Membrane</location>
        <topology evidence="1">Multi-pass membrane protein</topology>
    </subcellularLocation>
</comment>
<feature type="chain" id="PRO_5015511891" description="NarX-like N-terminal domain-containing protein" evidence="5">
    <location>
        <begin position="24"/>
        <end position="261"/>
    </location>
</feature>
<gene>
    <name evidence="7" type="ORF">DBO85_10775</name>
</gene>
<evidence type="ECO:0000313" key="7">
    <source>
        <dbReference type="EMBL" id="PTU74561.1"/>
    </source>
</evidence>
<keyword evidence="2" id="KW-0812">Transmembrane</keyword>
<feature type="domain" description="NarX-like N-terminal" evidence="6">
    <location>
        <begin position="141"/>
        <end position="220"/>
    </location>
</feature>
<organism evidence="7 8">
    <name type="scientific">Pseudomonas mangrovi</name>
    <dbReference type="NCBI Taxonomy" id="2161748"/>
    <lineage>
        <taxon>Bacteria</taxon>
        <taxon>Pseudomonadati</taxon>
        <taxon>Pseudomonadota</taxon>
        <taxon>Gammaproteobacteria</taxon>
        <taxon>Pseudomonadales</taxon>
        <taxon>Pseudomonadaceae</taxon>
        <taxon>Pseudomonas</taxon>
    </lineage>
</organism>
<evidence type="ECO:0000256" key="3">
    <source>
        <dbReference type="ARBA" id="ARBA00022989"/>
    </source>
</evidence>
<evidence type="ECO:0000256" key="4">
    <source>
        <dbReference type="ARBA" id="ARBA00023136"/>
    </source>
</evidence>
<comment type="caution">
    <text evidence="7">The sequence shown here is derived from an EMBL/GenBank/DDBJ whole genome shotgun (WGS) entry which is preliminary data.</text>
</comment>
<dbReference type="Pfam" id="PF13675">
    <property type="entry name" value="PilJ"/>
    <property type="match status" value="2"/>
</dbReference>
<accession>A0A2T5PA36</accession>
<dbReference type="InterPro" id="IPR029095">
    <property type="entry name" value="NarX-like_N"/>
</dbReference>
<evidence type="ECO:0000256" key="5">
    <source>
        <dbReference type="SAM" id="SignalP"/>
    </source>
</evidence>
<dbReference type="Proteomes" id="UP000244064">
    <property type="component" value="Unassembled WGS sequence"/>
</dbReference>
<sequence length="261" mass="28947">MHSIFRRGAWLLLLLALGLPAQARLSDAEALNTAGLQRMLSQRTASAYLMLGAEVRSERAAEQLAQGRAQVEVNLQALRDYVPAQDIEAALHKSQQSWQVLDALLGEPPRQERVAPLLDAADAFLADSEALVRAIEQHSGQSTAQLVSRCGRQRMLSQRIAALYLALSWVPSEVQRAEEFERTVAAFEEGLQALRQAPQNSAQISQALDQAEAQWRFARAGFRLAEDARYVPTVVVTTSESLLWKMDALTGEYQRLLETQP</sequence>
<evidence type="ECO:0000256" key="1">
    <source>
        <dbReference type="ARBA" id="ARBA00004141"/>
    </source>
</evidence>
<feature type="signal peptide" evidence="5">
    <location>
        <begin position="1"/>
        <end position="23"/>
    </location>
</feature>
<keyword evidence="8" id="KW-1185">Reference proteome</keyword>
<protein>
    <recommendedName>
        <fullName evidence="6">NarX-like N-terminal domain-containing protein</fullName>
    </recommendedName>
</protein>
<evidence type="ECO:0000259" key="6">
    <source>
        <dbReference type="Pfam" id="PF13675"/>
    </source>
</evidence>
<name>A0A2T5PA36_9PSED</name>
<keyword evidence="5" id="KW-0732">Signal</keyword>
<dbReference type="InterPro" id="IPR042295">
    <property type="entry name" value="NarX-like_N_sf"/>
</dbReference>
<proteinExistence type="predicted"/>
<dbReference type="RefSeq" id="WP_108107255.1">
    <property type="nucleotide sequence ID" value="NZ_QASN01000017.1"/>
</dbReference>
<evidence type="ECO:0000256" key="2">
    <source>
        <dbReference type="ARBA" id="ARBA00022692"/>
    </source>
</evidence>
<dbReference type="AlphaFoldDB" id="A0A2T5PA36"/>
<keyword evidence="4" id="KW-0472">Membrane</keyword>
<dbReference type="Gene3D" id="1.20.120.960">
    <property type="entry name" value="Histidine kinase NarX, sensor domain"/>
    <property type="match status" value="1"/>
</dbReference>
<dbReference type="EMBL" id="QASN01000017">
    <property type="protein sequence ID" value="PTU74561.1"/>
    <property type="molecule type" value="Genomic_DNA"/>
</dbReference>
<dbReference type="GO" id="GO:0016020">
    <property type="term" value="C:membrane"/>
    <property type="evidence" value="ECO:0007669"/>
    <property type="project" value="UniProtKB-SubCell"/>
</dbReference>
<reference evidence="7 8" key="1">
    <citation type="submission" date="2018-04" db="EMBL/GenBank/DDBJ databases">
        <title>Pseudomonas sp. nov., isolated from mangrove soil.</title>
        <authorList>
            <person name="Chen C."/>
        </authorList>
    </citation>
    <scope>NUCLEOTIDE SEQUENCE [LARGE SCALE GENOMIC DNA]</scope>
    <source>
        <strain evidence="7 8">TC-11</strain>
    </source>
</reference>
<feature type="domain" description="NarX-like N-terminal" evidence="6">
    <location>
        <begin position="25"/>
        <end position="123"/>
    </location>
</feature>
<evidence type="ECO:0000313" key="8">
    <source>
        <dbReference type="Proteomes" id="UP000244064"/>
    </source>
</evidence>
<dbReference type="OrthoDB" id="952521at2"/>
<keyword evidence="3" id="KW-1133">Transmembrane helix</keyword>